<name>A0A822BV54_9BILA</name>
<accession>A0A822BV54</accession>
<feature type="non-terminal residue" evidence="1">
    <location>
        <position position="1"/>
    </location>
</feature>
<dbReference type="Proteomes" id="UP000663848">
    <property type="component" value="Unassembled WGS sequence"/>
</dbReference>
<sequence>MDLVCYHRQELERQLKQIQIEWNEKVNHFLEIEHKINLVTYDYQIEAIKQEFNRQNSTEYQKKLMKQLCLKRDEKETTEQELKFLQERINHFNVLDQSFEHS</sequence>
<reference evidence="1" key="1">
    <citation type="submission" date="2021-02" db="EMBL/GenBank/DDBJ databases">
        <authorList>
            <person name="Nowell W R."/>
        </authorList>
    </citation>
    <scope>NUCLEOTIDE SEQUENCE</scope>
</reference>
<organism evidence="1 2">
    <name type="scientific">Rotaria socialis</name>
    <dbReference type="NCBI Taxonomy" id="392032"/>
    <lineage>
        <taxon>Eukaryota</taxon>
        <taxon>Metazoa</taxon>
        <taxon>Spiralia</taxon>
        <taxon>Gnathifera</taxon>
        <taxon>Rotifera</taxon>
        <taxon>Eurotatoria</taxon>
        <taxon>Bdelloidea</taxon>
        <taxon>Philodinida</taxon>
        <taxon>Philodinidae</taxon>
        <taxon>Rotaria</taxon>
    </lineage>
</organism>
<proteinExistence type="predicted"/>
<dbReference type="EMBL" id="CAJOBR010038782">
    <property type="protein sequence ID" value="CAF5020485.1"/>
    <property type="molecule type" value="Genomic_DNA"/>
</dbReference>
<comment type="caution">
    <text evidence="1">The sequence shown here is derived from an EMBL/GenBank/DDBJ whole genome shotgun (WGS) entry which is preliminary data.</text>
</comment>
<gene>
    <name evidence="1" type="ORF">QYT958_LOCUS39903</name>
</gene>
<evidence type="ECO:0000313" key="1">
    <source>
        <dbReference type="EMBL" id="CAF5020485.1"/>
    </source>
</evidence>
<dbReference type="AlphaFoldDB" id="A0A822BV54"/>
<protein>
    <submittedName>
        <fullName evidence="1">Uncharacterized protein</fullName>
    </submittedName>
</protein>
<evidence type="ECO:0000313" key="2">
    <source>
        <dbReference type="Proteomes" id="UP000663848"/>
    </source>
</evidence>